<sequence length="78" mass="8793">MAVQDAVLVGPHWAPAVIDLSAAQEKRRMNNEKSSREWRALEPTPTCSLIRPEVDTASARDLSAARSADWRFIKEQEM</sequence>
<gene>
    <name evidence="1" type="ORF">NDU88_005073</name>
</gene>
<dbReference type="EMBL" id="JANPWB010000010">
    <property type="protein sequence ID" value="KAJ1138692.1"/>
    <property type="molecule type" value="Genomic_DNA"/>
</dbReference>
<organism evidence="1 2">
    <name type="scientific">Pleurodeles waltl</name>
    <name type="common">Iberian ribbed newt</name>
    <dbReference type="NCBI Taxonomy" id="8319"/>
    <lineage>
        <taxon>Eukaryota</taxon>
        <taxon>Metazoa</taxon>
        <taxon>Chordata</taxon>
        <taxon>Craniata</taxon>
        <taxon>Vertebrata</taxon>
        <taxon>Euteleostomi</taxon>
        <taxon>Amphibia</taxon>
        <taxon>Batrachia</taxon>
        <taxon>Caudata</taxon>
        <taxon>Salamandroidea</taxon>
        <taxon>Salamandridae</taxon>
        <taxon>Pleurodelinae</taxon>
        <taxon>Pleurodeles</taxon>
    </lineage>
</organism>
<reference evidence="1" key="1">
    <citation type="journal article" date="2022" name="bioRxiv">
        <title>Sequencing and chromosome-scale assembly of the giantPleurodeles waltlgenome.</title>
        <authorList>
            <person name="Brown T."/>
            <person name="Elewa A."/>
            <person name="Iarovenko S."/>
            <person name="Subramanian E."/>
            <person name="Araus A.J."/>
            <person name="Petzold A."/>
            <person name="Susuki M."/>
            <person name="Suzuki K.-i.T."/>
            <person name="Hayashi T."/>
            <person name="Toyoda A."/>
            <person name="Oliveira C."/>
            <person name="Osipova E."/>
            <person name="Leigh N.D."/>
            <person name="Simon A."/>
            <person name="Yun M.H."/>
        </authorList>
    </citation>
    <scope>NUCLEOTIDE SEQUENCE</scope>
    <source>
        <strain evidence="1">20211129_DDA</strain>
        <tissue evidence="1">Liver</tissue>
    </source>
</reference>
<dbReference type="AlphaFoldDB" id="A0AAV7QHA3"/>
<name>A0AAV7QHA3_PLEWA</name>
<keyword evidence="2" id="KW-1185">Reference proteome</keyword>
<protein>
    <submittedName>
        <fullName evidence="1">Uncharacterized protein</fullName>
    </submittedName>
</protein>
<proteinExistence type="predicted"/>
<comment type="caution">
    <text evidence="1">The sequence shown here is derived from an EMBL/GenBank/DDBJ whole genome shotgun (WGS) entry which is preliminary data.</text>
</comment>
<accession>A0AAV7QHA3</accession>
<evidence type="ECO:0000313" key="2">
    <source>
        <dbReference type="Proteomes" id="UP001066276"/>
    </source>
</evidence>
<evidence type="ECO:0000313" key="1">
    <source>
        <dbReference type="EMBL" id="KAJ1138692.1"/>
    </source>
</evidence>
<dbReference type="Proteomes" id="UP001066276">
    <property type="component" value="Chromosome 6"/>
</dbReference>